<protein>
    <submittedName>
        <fullName evidence="2">LEA14-like dessication related protein</fullName>
    </submittedName>
</protein>
<accession>A0A1I7AW31</accession>
<dbReference type="InterPro" id="IPR004864">
    <property type="entry name" value="LEA_2"/>
</dbReference>
<dbReference type="STRING" id="477690.SAMN05216474_2341"/>
<reference evidence="2 3" key="1">
    <citation type="submission" date="2016-10" db="EMBL/GenBank/DDBJ databases">
        <authorList>
            <person name="de Groot N.N."/>
        </authorList>
    </citation>
    <scope>NUCLEOTIDE SEQUENCE [LARGE SCALE GENOMIC DNA]</scope>
    <source>
        <strain evidence="2 3">CGMCC 1.7005</strain>
    </source>
</reference>
<gene>
    <name evidence="2" type="ORF">SAMN05216474_2341</name>
</gene>
<sequence>MKGLNLVLIFFIGLLFTSCEVYEDLDVEEIKGVKIGAIKDGKLNLKITADVVNPNAYGIKLKETDLQVYLDDNFMGTAHLNAPVKLLRKQTQEYTFDVEVGLEKGVMAKLVMLALKKELTLKVKGDIKAAVMGINKTLEVSKTKKIDPAILQQR</sequence>
<dbReference type="Pfam" id="PF03168">
    <property type="entry name" value="LEA_2"/>
    <property type="match status" value="1"/>
</dbReference>
<dbReference type="Proteomes" id="UP000236454">
    <property type="component" value="Unassembled WGS sequence"/>
</dbReference>
<evidence type="ECO:0000313" key="3">
    <source>
        <dbReference type="Proteomes" id="UP000236454"/>
    </source>
</evidence>
<dbReference type="EMBL" id="FPAS01000004">
    <property type="protein sequence ID" value="SFT79103.1"/>
    <property type="molecule type" value="Genomic_DNA"/>
</dbReference>
<dbReference type="RefSeq" id="WP_170853750.1">
    <property type="nucleotide sequence ID" value="NZ_FPAS01000004.1"/>
</dbReference>
<name>A0A1I7AW31_9FLAO</name>
<dbReference type="AlphaFoldDB" id="A0A1I7AW31"/>
<dbReference type="SUPFAM" id="SSF117070">
    <property type="entry name" value="LEA14-like"/>
    <property type="match status" value="1"/>
</dbReference>
<keyword evidence="3" id="KW-1185">Reference proteome</keyword>
<proteinExistence type="predicted"/>
<evidence type="ECO:0000313" key="2">
    <source>
        <dbReference type="EMBL" id="SFT79103.1"/>
    </source>
</evidence>
<evidence type="ECO:0000259" key="1">
    <source>
        <dbReference type="Pfam" id="PF03168"/>
    </source>
</evidence>
<feature type="domain" description="Late embryogenesis abundant protein LEA-2 subgroup" evidence="1">
    <location>
        <begin position="49"/>
        <end position="143"/>
    </location>
</feature>
<dbReference type="Gene3D" id="2.60.40.1820">
    <property type="match status" value="1"/>
</dbReference>
<dbReference type="PROSITE" id="PS51257">
    <property type="entry name" value="PROKAR_LIPOPROTEIN"/>
    <property type="match status" value="1"/>
</dbReference>
<organism evidence="2 3">
    <name type="scientific">Lishizhenia tianjinensis</name>
    <dbReference type="NCBI Taxonomy" id="477690"/>
    <lineage>
        <taxon>Bacteria</taxon>
        <taxon>Pseudomonadati</taxon>
        <taxon>Bacteroidota</taxon>
        <taxon>Flavobacteriia</taxon>
        <taxon>Flavobacteriales</taxon>
        <taxon>Crocinitomicaceae</taxon>
        <taxon>Lishizhenia</taxon>
    </lineage>
</organism>